<dbReference type="SUPFAM" id="SSF54197">
    <property type="entry name" value="HIT-like"/>
    <property type="match status" value="1"/>
</dbReference>
<evidence type="ECO:0000256" key="2">
    <source>
        <dbReference type="PIRSR" id="PIRSR601310-3"/>
    </source>
</evidence>
<protein>
    <submittedName>
        <fullName evidence="5">Histidine triad nucleotide-binding protein</fullName>
    </submittedName>
</protein>
<dbReference type="KEGG" id="ifl:C1H71_09230"/>
<evidence type="ECO:0000259" key="4">
    <source>
        <dbReference type="PROSITE" id="PS51084"/>
    </source>
</evidence>
<evidence type="ECO:0000256" key="1">
    <source>
        <dbReference type="PIRSR" id="PIRSR601310-1"/>
    </source>
</evidence>
<dbReference type="InterPro" id="IPR011146">
    <property type="entry name" value="HIT-like"/>
</dbReference>
<reference evidence="5 6" key="1">
    <citation type="submission" date="2018-01" db="EMBL/GenBank/DDBJ databases">
        <title>Genome sequence of Iodobacter sp. strain PCH194 isolated from Indian Trans-Himalaya.</title>
        <authorList>
            <person name="Kumar V."/>
            <person name="Thakur V."/>
            <person name="Kumar S."/>
            <person name="Singh D."/>
        </authorList>
    </citation>
    <scope>NUCLEOTIDE SEQUENCE [LARGE SCALE GENOMIC DNA]</scope>
    <source>
        <strain evidence="5 6">PCH194</strain>
    </source>
</reference>
<dbReference type="InterPro" id="IPR001310">
    <property type="entry name" value="Histidine_triad_HIT"/>
</dbReference>
<accession>A0A7G3G8B7</accession>
<evidence type="ECO:0000313" key="6">
    <source>
        <dbReference type="Proteomes" id="UP000515917"/>
    </source>
</evidence>
<proteinExistence type="predicted"/>
<dbReference type="AlphaFoldDB" id="A0A7G3G8B7"/>
<dbReference type="PROSITE" id="PS51084">
    <property type="entry name" value="HIT_2"/>
    <property type="match status" value="1"/>
</dbReference>
<dbReference type="PANTHER" id="PTHR23089">
    <property type="entry name" value="HISTIDINE TRIAD HIT PROTEIN"/>
    <property type="match status" value="1"/>
</dbReference>
<feature type="short sequence motif" description="Histidine triad motif" evidence="2 3">
    <location>
        <begin position="97"/>
        <end position="101"/>
    </location>
</feature>
<dbReference type="PRINTS" id="PR00332">
    <property type="entry name" value="HISTRIAD"/>
</dbReference>
<dbReference type="EMBL" id="CP025781">
    <property type="protein sequence ID" value="QBC43710.1"/>
    <property type="molecule type" value="Genomic_DNA"/>
</dbReference>
<dbReference type="CDD" id="cd01276">
    <property type="entry name" value="PKCI_related"/>
    <property type="match status" value="1"/>
</dbReference>
<dbReference type="Proteomes" id="UP000515917">
    <property type="component" value="Chromosome"/>
</dbReference>
<evidence type="ECO:0000313" key="5">
    <source>
        <dbReference type="EMBL" id="QBC43710.1"/>
    </source>
</evidence>
<keyword evidence="6" id="KW-1185">Reference proteome</keyword>
<dbReference type="RefSeq" id="WP_130106286.1">
    <property type="nucleotide sequence ID" value="NZ_CP025781.1"/>
</dbReference>
<name>A0A7G3G8B7_9NEIS</name>
<dbReference type="Pfam" id="PF01230">
    <property type="entry name" value="HIT"/>
    <property type="match status" value="1"/>
</dbReference>
<feature type="active site" description="Tele-AMP-histidine intermediate" evidence="1">
    <location>
        <position position="99"/>
    </location>
</feature>
<feature type="domain" description="HIT" evidence="4">
    <location>
        <begin position="5"/>
        <end position="117"/>
    </location>
</feature>
<sequence length="118" mass="12788">MSDCLFCKIAAGEIPAKKIFEDDDVIAFHDIHPVAPVHFLVVPKVHVDSLAHATAEHQAVLGKMLLLTAKLAKEQGLDDGYRTIINTGHGGGQTFFHLHMHVIGGKPLTTNISDITTQ</sequence>
<dbReference type="Gene3D" id="3.30.428.10">
    <property type="entry name" value="HIT-like"/>
    <property type="match status" value="1"/>
</dbReference>
<organism evidence="5 6">
    <name type="scientific">Iodobacter fluviatilis</name>
    <dbReference type="NCBI Taxonomy" id="537"/>
    <lineage>
        <taxon>Bacteria</taxon>
        <taxon>Pseudomonadati</taxon>
        <taxon>Pseudomonadota</taxon>
        <taxon>Betaproteobacteria</taxon>
        <taxon>Neisseriales</taxon>
        <taxon>Chitinibacteraceae</taxon>
        <taxon>Iodobacter</taxon>
    </lineage>
</organism>
<gene>
    <name evidence="5" type="ORF">C1H71_09230</name>
</gene>
<dbReference type="InterPro" id="IPR036265">
    <property type="entry name" value="HIT-like_sf"/>
</dbReference>
<dbReference type="GO" id="GO:0003824">
    <property type="term" value="F:catalytic activity"/>
    <property type="evidence" value="ECO:0007669"/>
    <property type="project" value="InterPro"/>
</dbReference>
<evidence type="ECO:0000256" key="3">
    <source>
        <dbReference type="PROSITE-ProRule" id="PRU00464"/>
    </source>
</evidence>